<evidence type="ECO:0000256" key="1">
    <source>
        <dbReference type="SAM" id="MobiDB-lite"/>
    </source>
</evidence>
<name>A0ABQ4TVH2_9HYPH</name>
<dbReference type="EMBL" id="BPRA01000035">
    <property type="protein sequence ID" value="GJE57870.1"/>
    <property type="molecule type" value="Genomic_DNA"/>
</dbReference>
<evidence type="ECO:0000256" key="2">
    <source>
        <dbReference type="SAM" id="SignalP"/>
    </source>
</evidence>
<feature type="compositionally biased region" description="Basic and acidic residues" evidence="1">
    <location>
        <begin position="286"/>
        <end position="302"/>
    </location>
</feature>
<accession>A0ABQ4TVH2</accession>
<feature type="compositionally biased region" description="Low complexity" evidence="1">
    <location>
        <begin position="225"/>
        <end position="263"/>
    </location>
</feature>
<reference evidence="3" key="2">
    <citation type="submission" date="2021-08" db="EMBL/GenBank/DDBJ databases">
        <authorList>
            <person name="Tani A."/>
            <person name="Ola A."/>
            <person name="Ogura Y."/>
            <person name="Katsura K."/>
            <person name="Hayashi T."/>
        </authorList>
    </citation>
    <scope>NUCLEOTIDE SEQUENCE</scope>
    <source>
        <strain evidence="3">DSM 23674</strain>
    </source>
</reference>
<feature type="compositionally biased region" description="Basic and acidic residues" evidence="1">
    <location>
        <begin position="194"/>
        <end position="207"/>
    </location>
</feature>
<feature type="signal peptide" evidence="2">
    <location>
        <begin position="1"/>
        <end position="37"/>
    </location>
</feature>
<feature type="compositionally biased region" description="Low complexity" evidence="1">
    <location>
        <begin position="270"/>
        <end position="285"/>
    </location>
</feature>
<sequence length="344" mass="35913">MASMRRTHPSHSNSRRVRCALLGSAVLSLVAASDASAQFAYGYMRTYPGPAFEDDPPPIPPRAVVYRLQDRGFTEIARPRFDGRAYVVEATNPAGSRVRLFVDAREGGIVGRERLDTPYYPSARVARSAPGYGWTEEDVAPRRGSRAPEGLLPPGDIPLPRPSLHAEIERAPGLPSRPGATEGGTFGVNPDGRAGLRGETAKGDRARAPAPQRKTAKLTPPVKPVAPSVSPEAPLPQTTPSEPAAAKAPETAKAPDAAKVVAPEVTKAEPAAMTPAANRPAAAEKAASDKPAEEKRADKASAAKDGANQGWQDPPASEPKRNVRVIGGTIVVPGGGEAAPAVAN</sequence>
<organism evidence="3 4">
    <name type="scientific">Methylobacterium thuringiense</name>
    <dbReference type="NCBI Taxonomy" id="1003091"/>
    <lineage>
        <taxon>Bacteria</taxon>
        <taxon>Pseudomonadati</taxon>
        <taxon>Pseudomonadota</taxon>
        <taxon>Alphaproteobacteria</taxon>
        <taxon>Hyphomicrobiales</taxon>
        <taxon>Methylobacteriaceae</taxon>
        <taxon>Methylobacterium</taxon>
    </lineage>
</organism>
<evidence type="ECO:0008006" key="5">
    <source>
        <dbReference type="Google" id="ProtNLM"/>
    </source>
</evidence>
<dbReference type="RefSeq" id="WP_147817268.1">
    <property type="nucleotide sequence ID" value="NZ_BPRA01000035.1"/>
</dbReference>
<evidence type="ECO:0000313" key="3">
    <source>
        <dbReference type="EMBL" id="GJE57870.1"/>
    </source>
</evidence>
<protein>
    <recommendedName>
        <fullName evidence="5">PepSY domain-containing protein</fullName>
    </recommendedName>
</protein>
<reference evidence="3" key="1">
    <citation type="journal article" date="2021" name="Front. Microbiol.">
        <title>Comprehensive Comparative Genomics and Phenotyping of Methylobacterium Species.</title>
        <authorList>
            <person name="Alessa O."/>
            <person name="Ogura Y."/>
            <person name="Fujitani Y."/>
            <person name="Takami H."/>
            <person name="Hayashi T."/>
            <person name="Sahin N."/>
            <person name="Tani A."/>
        </authorList>
    </citation>
    <scope>NUCLEOTIDE SEQUENCE</scope>
    <source>
        <strain evidence="3">DSM 23674</strain>
    </source>
</reference>
<keyword evidence="4" id="KW-1185">Reference proteome</keyword>
<dbReference type="Proteomes" id="UP001055101">
    <property type="component" value="Unassembled WGS sequence"/>
</dbReference>
<evidence type="ECO:0000313" key="4">
    <source>
        <dbReference type="Proteomes" id="UP001055101"/>
    </source>
</evidence>
<proteinExistence type="predicted"/>
<feature type="chain" id="PRO_5046341272" description="PepSY domain-containing protein" evidence="2">
    <location>
        <begin position="38"/>
        <end position="344"/>
    </location>
</feature>
<feature type="region of interest" description="Disordered" evidence="1">
    <location>
        <begin position="134"/>
        <end position="323"/>
    </location>
</feature>
<gene>
    <name evidence="3" type="ORF">EKPJFOCH_4392</name>
</gene>
<comment type="caution">
    <text evidence="3">The sequence shown here is derived from an EMBL/GenBank/DDBJ whole genome shotgun (WGS) entry which is preliminary data.</text>
</comment>
<keyword evidence="2" id="KW-0732">Signal</keyword>